<dbReference type="Proteomes" id="UP000054549">
    <property type="component" value="Unassembled WGS sequence"/>
</dbReference>
<proteinExistence type="predicted"/>
<gene>
    <name evidence="1" type="ORF">M378DRAFT_351110</name>
</gene>
<protein>
    <submittedName>
        <fullName evidence="1">Uncharacterized protein</fullName>
    </submittedName>
</protein>
<organism evidence="1 2">
    <name type="scientific">Amanita muscaria (strain Koide BX008)</name>
    <dbReference type="NCBI Taxonomy" id="946122"/>
    <lineage>
        <taxon>Eukaryota</taxon>
        <taxon>Fungi</taxon>
        <taxon>Dikarya</taxon>
        <taxon>Basidiomycota</taxon>
        <taxon>Agaricomycotina</taxon>
        <taxon>Agaricomycetes</taxon>
        <taxon>Agaricomycetidae</taxon>
        <taxon>Agaricales</taxon>
        <taxon>Pluteineae</taxon>
        <taxon>Amanitaceae</taxon>
        <taxon>Amanita</taxon>
    </lineage>
</organism>
<evidence type="ECO:0000313" key="2">
    <source>
        <dbReference type="Proteomes" id="UP000054549"/>
    </source>
</evidence>
<keyword evidence="2" id="KW-1185">Reference proteome</keyword>
<dbReference type="InParanoid" id="A0A0C2TIM4"/>
<reference evidence="1 2" key="1">
    <citation type="submission" date="2014-04" db="EMBL/GenBank/DDBJ databases">
        <title>Evolutionary Origins and Diversification of the Mycorrhizal Mutualists.</title>
        <authorList>
            <consortium name="DOE Joint Genome Institute"/>
            <consortium name="Mycorrhizal Genomics Consortium"/>
            <person name="Kohler A."/>
            <person name="Kuo A."/>
            <person name="Nagy L.G."/>
            <person name="Floudas D."/>
            <person name="Copeland A."/>
            <person name="Barry K.W."/>
            <person name="Cichocki N."/>
            <person name="Veneault-Fourrey C."/>
            <person name="LaButti K."/>
            <person name="Lindquist E.A."/>
            <person name="Lipzen A."/>
            <person name="Lundell T."/>
            <person name="Morin E."/>
            <person name="Murat C."/>
            <person name="Riley R."/>
            <person name="Ohm R."/>
            <person name="Sun H."/>
            <person name="Tunlid A."/>
            <person name="Henrissat B."/>
            <person name="Grigoriev I.V."/>
            <person name="Hibbett D.S."/>
            <person name="Martin F."/>
        </authorList>
    </citation>
    <scope>NUCLEOTIDE SEQUENCE [LARGE SCALE GENOMIC DNA]</scope>
    <source>
        <strain evidence="1 2">Koide BX008</strain>
    </source>
</reference>
<dbReference type="EMBL" id="KN818234">
    <property type="protein sequence ID" value="KIL66824.1"/>
    <property type="molecule type" value="Genomic_DNA"/>
</dbReference>
<dbReference type="AlphaFoldDB" id="A0A0C2TIM4"/>
<accession>A0A0C2TIM4</accession>
<name>A0A0C2TIM4_AMAMK</name>
<dbReference type="HOGENOM" id="CLU_1916535_0_0_1"/>
<sequence length="132" mass="14934">MTPVLGRTYAESKNLCCHLNALTSRLNLGNRTEGSHGRLPFSCQFKPTFTRRKGNNLITIRMGDPLHLLSKAFCLNGTCGSSLNILTFSFWTRHVLVPETRTEDFGGRTIARIQLVRLLQDQRHNRRCHGPA</sequence>
<evidence type="ECO:0000313" key="1">
    <source>
        <dbReference type="EMBL" id="KIL66824.1"/>
    </source>
</evidence>